<feature type="region of interest" description="Disordered" evidence="10">
    <location>
        <begin position="308"/>
        <end position="348"/>
    </location>
</feature>
<evidence type="ECO:0000313" key="13">
    <source>
        <dbReference type="Proteomes" id="UP001565368"/>
    </source>
</evidence>
<evidence type="ECO:0000256" key="9">
    <source>
        <dbReference type="ARBA" id="ARBA00023136"/>
    </source>
</evidence>
<protein>
    <submittedName>
        <fullName evidence="12">Mitochondrial import receptor subunit tom20</fullName>
    </submittedName>
</protein>
<keyword evidence="9 11" id="KW-0472">Membrane</keyword>
<feature type="compositionally biased region" description="Basic and acidic residues" evidence="10">
    <location>
        <begin position="38"/>
        <end position="47"/>
    </location>
</feature>
<evidence type="ECO:0000256" key="10">
    <source>
        <dbReference type="SAM" id="MobiDB-lite"/>
    </source>
</evidence>
<reference evidence="12 13" key="1">
    <citation type="submission" date="2023-08" db="EMBL/GenBank/DDBJ databases">
        <title>Annotated Genome Sequence of Vanrija albida AlHP1.</title>
        <authorList>
            <person name="Herzog R."/>
        </authorList>
    </citation>
    <scope>NUCLEOTIDE SEQUENCE [LARGE SCALE GENOMIC DNA]</scope>
    <source>
        <strain evidence="12 13">AlHP1</strain>
    </source>
</reference>
<feature type="compositionally biased region" description="Acidic residues" evidence="10">
    <location>
        <begin position="314"/>
        <end position="326"/>
    </location>
</feature>
<feature type="region of interest" description="Disordered" evidence="10">
    <location>
        <begin position="31"/>
        <end position="74"/>
    </location>
</feature>
<keyword evidence="7 11" id="KW-1133">Transmembrane helix</keyword>
<feature type="transmembrane region" description="Helical" evidence="11">
    <location>
        <begin position="100"/>
        <end position="121"/>
    </location>
</feature>
<evidence type="ECO:0000256" key="4">
    <source>
        <dbReference type="ARBA" id="ARBA00022692"/>
    </source>
</evidence>
<evidence type="ECO:0000313" key="12">
    <source>
        <dbReference type="EMBL" id="KAL1413487.1"/>
    </source>
</evidence>
<proteinExistence type="inferred from homology"/>
<dbReference type="InterPro" id="IPR002056">
    <property type="entry name" value="MAS20"/>
</dbReference>
<keyword evidence="12" id="KW-0675">Receptor</keyword>
<keyword evidence="13" id="KW-1185">Reference proteome</keyword>
<feature type="compositionally biased region" description="Basic and acidic residues" evidence="10">
    <location>
        <begin position="55"/>
        <end position="64"/>
    </location>
</feature>
<evidence type="ECO:0000256" key="5">
    <source>
        <dbReference type="ARBA" id="ARBA00022787"/>
    </source>
</evidence>
<dbReference type="PANTHER" id="PTHR12430">
    <property type="entry name" value="MITOCHONDRIAL IMPORT RECEPTOR SUBUNIT TOM20"/>
    <property type="match status" value="1"/>
</dbReference>
<comment type="similarity">
    <text evidence="2">Belongs to the Tom20 family.</text>
</comment>
<evidence type="ECO:0000256" key="1">
    <source>
        <dbReference type="ARBA" id="ARBA00004572"/>
    </source>
</evidence>
<feature type="compositionally biased region" description="Low complexity" evidence="10">
    <location>
        <begin position="327"/>
        <end position="339"/>
    </location>
</feature>
<evidence type="ECO:0000256" key="11">
    <source>
        <dbReference type="SAM" id="Phobius"/>
    </source>
</evidence>
<comment type="caution">
    <text evidence="12">The sequence shown here is derived from an EMBL/GenBank/DDBJ whole genome shotgun (WGS) entry which is preliminary data.</text>
</comment>
<dbReference type="PANTHER" id="PTHR12430:SF0">
    <property type="entry name" value="TRANSLOCASE OF OUTER MITOCHONDRIAL MEMBRANE 20"/>
    <property type="match status" value="1"/>
</dbReference>
<dbReference type="GeneID" id="95982304"/>
<keyword evidence="4 11" id="KW-0812">Transmembrane</keyword>
<evidence type="ECO:0000256" key="2">
    <source>
        <dbReference type="ARBA" id="ARBA00005792"/>
    </source>
</evidence>
<gene>
    <name evidence="12" type="primary">TOM20_1</name>
    <name evidence="12" type="ORF">Q8F55_001261</name>
</gene>
<dbReference type="EMBL" id="JBBXJM010000001">
    <property type="protein sequence ID" value="KAL1413487.1"/>
    <property type="molecule type" value="Genomic_DNA"/>
</dbReference>
<dbReference type="SUPFAM" id="SSF47157">
    <property type="entry name" value="Mitochondrial import receptor subunit Tom20"/>
    <property type="match status" value="1"/>
</dbReference>
<sequence>MLSPPIRPTLQTRDSASDLFKDVATLALSPSARTRRLSSREGSEEGHGWQSFNSQRRESERNKDASSGQSVSSLSKVASRIPSLSIDIYSPSNMSRAGQIALITAGTAAAGLLGYVVYFDYMRRNSPEFRKGLRKQHKKIKQAADAAAKEQEIRDARVRPLARVTDPADNQELTLALVELELETPPSTPEQMEAYFQEHVATAEALAAQGPAEYVKAATHFYRALRVYPQPVELLMIYQKVCPEPVFQLVLKLTQLTSAVNAGAAAGGRGTAAPAQAPASVADIDDSAPAISAPEAVAEAVAEEAAAEVAAEAAAEEAEEEAEEAASSEGAPSANGSGAEWERVSNNA</sequence>
<keyword evidence="5" id="KW-1000">Mitochondrion outer membrane</keyword>
<dbReference type="Proteomes" id="UP001565368">
    <property type="component" value="Unassembled WGS sequence"/>
</dbReference>
<feature type="compositionally biased region" description="Low complexity" evidence="10">
    <location>
        <begin position="65"/>
        <end position="74"/>
    </location>
</feature>
<evidence type="ECO:0000256" key="7">
    <source>
        <dbReference type="ARBA" id="ARBA00022989"/>
    </source>
</evidence>
<keyword evidence="6" id="KW-0653">Protein transport</keyword>
<dbReference type="Gene3D" id="1.20.960.10">
    <property type="entry name" value="Mitochondrial outer membrane translocase complex, subunit Tom20 domain"/>
    <property type="match status" value="1"/>
</dbReference>
<evidence type="ECO:0000256" key="3">
    <source>
        <dbReference type="ARBA" id="ARBA00022448"/>
    </source>
</evidence>
<name>A0ABR3QFP9_9TREE</name>
<evidence type="ECO:0000256" key="8">
    <source>
        <dbReference type="ARBA" id="ARBA00023128"/>
    </source>
</evidence>
<accession>A0ABR3QFP9</accession>
<dbReference type="InterPro" id="IPR023392">
    <property type="entry name" value="Tom20_dom_sf"/>
</dbReference>
<keyword evidence="8" id="KW-0496">Mitochondrion</keyword>
<dbReference type="RefSeq" id="XP_069213431.1">
    <property type="nucleotide sequence ID" value="XM_069349887.1"/>
</dbReference>
<dbReference type="Pfam" id="PF02064">
    <property type="entry name" value="MAS20"/>
    <property type="match status" value="1"/>
</dbReference>
<organism evidence="12 13">
    <name type="scientific">Vanrija albida</name>
    <dbReference type="NCBI Taxonomy" id="181172"/>
    <lineage>
        <taxon>Eukaryota</taxon>
        <taxon>Fungi</taxon>
        <taxon>Dikarya</taxon>
        <taxon>Basidiomycota</taxon>
        <taxon>Agaricomycotina</taxon>
        <taxon>Tremellomycetes</taxon>
        <taxon>Trichosporonales</taxon>
        <taxon>Trichosporonaceae</taxon>
        <taxon>Vanrija</taxon>
    </lineage>
</organism>
<evidence type="ECO:0000256" key="6">
    <source>
        <dbReference type="ARBA" id="ARBA00022927"/>
    </source>
</evidence>
<keyword evidence="3" id="KW-0813">Transport</keyword>
<comment type="subcellular location">
    <subcellularLocation>
        <location evidence="1">Mitochondrion outer membrane</location>
        <topology evidence="1">Single-pass membrane protein</topology>
    </subcellularLocation>
</comment>